<dbReference type="GO" id="GO:0016757">
    <property type="term" value="F:glycosyltransferase activity"/>
    <property type="evidence" value="ECO:0007669"/>
    <property type="project" value="UniProtKB-KW"/>
</dbReference>
<dbReference type="Gene3D" id="3.40.50.2000">
    <property type="entry name" value="Glycogen Phosphorylase B"/>
    <property type="match status" value="2"/>
</dbReference>
<feature type="domain" description="Glycosyltransferase subfamily 4-like N-terminal" evidence="3">
    <location>
        <begin position="15"/>
        <end position="166"/>
    </location>
</feature>
<dbReference type="EMBL" id="BPTR01000001">
    <property type="protein sequence ID" value="GJG26566.1"/>
    <property type="molecule type" value="Genomic_DNA"/>
</dbReference>
<evidence type="ECO:0000259" key="2">
    <source>
        <dbReference type="Pfam" id="PF00534"/>
    </source>
</evidence>
<evidence type="ECO:0000313" key="4">
    <source>
        <dbReference type="EMBL" id="GJG26566.1"/>
    </source>
</evidence>
<dbReference type="PANTHER" id="PTHR46401">
    <property type="entry name" value="GLYCOSYLTRANSFERASE WBBK-RELATED"/>
    <property type="match status" value="1"/>
</dbReference>
<dbReference type="RefSeq" id="WP_006281810.1">
    <property type="nucleotide sequence ID" value="NZ_BPTR01000001.1"/>
</dbReference>
<keyword evidence="4" id="KW-0328">Glycosyltransferase</keyword>
<proteinExistence type="predicted"/>
<accession>A0AA37HUS5</accession>
<gene>
    <name evidence="4" type="primary">wbyK</name>
    <name evidence="4" type="ORF">PRRU23_02660</name>
</gene>
<dbReference type="Pfam" id="PF13439">
    <property type="entry name" value="Glyco_transf_4"/>
    <property type="match status" value="1"/>
</dbReference>
<feature type="domain" description="Glycosyl transferase family 1" evidence="2">
    <location>
        <begin position="179"/>
        <end position="330"/>
    </location>
</feature>
<evidence type="ECO:0000256" key="1">
    <source>
        <dbReference type="ARBA" id="ARBA00022679"/>
    </source>
</evidence>
<dbReference type="CDD" id="cd03809">
    <property type="entry name" value="GT4_MtfB-like"/>
    <property type="match status" value="1"/>
</dbReference>
<evidence type="ECO:0000313" key="5">
    <source>
        <dbReference type="Proteomes" id="UP000887043"/>
    </source>
</evidence>
<dbReference type="InterPro" id="IPR028098">
    <property type="entry name" value="Glyco_trans_4-like_N"/>
</dbReference>
<protein>
    <submittedName>
        <fullName evidence="4">Mannosyltransferase</fullName>
    </submittedName>
</protein>
<dbReference type="InterPro" id="IPR001296">
    <property type="entry name" value="Glyco_trans_1"/>
</dbReference>
<dbReference type="AlphaFoldDB" id="A0AA37HUS5"/>
<name>A0AA37HUS5_SEGBR</name>
<reference evidence="4" key="1">
    <citation type="submission" date="2021-08" db="EMBL/GenBank/DDBJ databases">
        <title>Prevotella lacticifex sp. nov., isolated from rumen of cow.</title>
        <authorList>
            <person name="Shinkai T."/>
            <person name="Ikeyama N."/>
            <person name="Kumagai M."/>
            <person name="Ohmori H."/>
            <person name="Sakamoto M."/>
            <person name="Ohkuma M."/>
            <person name="Mitsumori M."/>
        </authorList>
    </citation>
    <scope>NUCLEOTIDE SEQUENCE</scope>
    <source>
        <strain evidence="4">DSM 11371</strain>
    </source>
</reference>
<organism evidence="4 5">
    <name type="scientific">Segatella bryantii</name>
    <name type="common">Prevotella bryantii</name>
    <dbReference type="NCBI Taxonomy" id="77095"/>
    <lineage>
        <taxon>Bacteria</taxon>
        <taxon>Pseudomonadati</taxon>
        <taxon>Bacteroidota</taxon>
        <taxon>Bacteroidia</taxon>
        <taxon>Bacteroidales</taxon>
        <taxon>Prevotellaceae</taxon>
        <taxon>Segatella</taxon>
    </lineage>
</organism>
<dbReference type="SUPFAM" id="SSF53756">
    <property type="entry name" value="UDP-Glycosyltransferase/glycogen phosphorylase"/>
    <property type="match status" value="1"/>
</dbReference>
<keyword evidence="1" id="KW-0808">Transferase</keyword>
<dbReference type="PANTHER" id="PTHR46401:SF2">
    <property type="entry name" value="GLYCOSYLTRANSFERASE WBBK-RELATED"/>
    <property type="match status" value="1"/>
</dbReference>
<comment type="caution">
    <text evidence="4">The sequence shown here is derived from an EMBL/GenBank/DDBJ whole genome shotgun (WGS) entry which is preliminary data.</text>
</comment>
<dbReference type="Proteomes" id="UP000887043">
    <property type="component" value="Unassembled WGS sequence"/>
</dbReference>
<evidence type="ECO:0000259" key="3">
    <source>
        <dbReference type="Pfam" id="PF13439"/>
    </source>
</evidence>
<dbReference type="Pfam" id="PF00534">
    <property type="entry name" value="Glycos_transf_1"/>
    <property type="match status" value="1"/>
</dbReference>
<sequence>MKILFDHQLFYDVYGGASKYFAMMINSLPQGSWDTTTLLACNEYVRAMHLFRYFPKYFRGQARLLEHINRPYTSHILSRQKFDVFHQTNFGTYYGNSLGNKPLVITYHDANMSTYSPRPDIVELQNQSLRRADAIIAVSNNTKKDLLTLFPFVDEKKVHVIYHGIEKIHDKPKHIKDITNNPYILYVGLRAEYKNFHRFIKAFAILSKSHPNLRLICTSMPFTTTELAKFKELKIEDKVIHVSASEELMKQLYAEALFFIYPSIYEGFGMPILEAWETRCPVCLSDTSCFPEIAGDAGLYFNPKDIDDMTAKIKLLTEDDNLRQQLISKGCSRVNLFTWQKCANEHYKIYESLV</sequence>